<feature type="binding site" evidence="2">
    <location>
        <position position="195"/>
    </location>
    <ligand>
        <name>Mg(2+)</name>
        <dbReference type="ChEBI" id="CHEBI:18420"/>
        <label>5</label>
    </ligand>
</feature>
<feature type="domain" description="PurM-like N-terminal" evidence="3">
    <location>
        <begin position="19"/>
        <end position="124"/>
    </location>
</feature>
<dbReference type="InterPro" id="IPR036921">
    <property type="entry name" value="PurM-like_N_sf"/>
</dbReference>
<dbReference type="GO" id="GO:0009229">
    <property type="term" value="P:thiamine diphosphate biosynthetic process"/>
    <property type="evidence" value="ECO:0007669"/>
    <property type="project" value="UniProtKB-UniRule"/>
</dbReference>
<keyword evidence="2" id="KW-0460">Magnesium</keyword>
<sequence length="274" mass="30594">MNAENYFISTFCSSKTHIGDDGAAIGKWIYSKDLFFENIHFKRKWLTPYQIGYKAMIINISDAVAMNAVPKYALLGAAMPKSMSLHQMDELSRGIRTAASEYGIEIIGGDTIGNSKLDLSVTIISHAANPLLRRGLKRGDIIAYTGEIGKSAKQLRYLMSGGSVHTQSRFVAPKLRQSFIAEARPYLRCGMDISDGLFSDIEKLCRANRMGVRFTKKVPKKIGCSGEEYEMLIAFSPRRLQTLRRIAAQNRTTITPVARAVRGSYTNRCKAHHF</sequence>
<dbReference type="InterPro" id="IPR016188">
    <property type="entry name" value="PurM-like_N"/>
</dbReference>
<evidence type="ECO:0000313" key="4">
    <source>
        <dbReference type="EMBL" id="ADR34234.1"/>
    </source>
</evidence>
<feature type="binding site" evidence="2">
    <location>
        <position position="33"/>
    </location>
    <ligand>
        <name>Mg(2+)</name>
        <dbReference type="ChEBI" id="CHEBI:18420"/>
        <label>1</label>
    </ligand>
</feature>
<evidence type="ECO:0000256" key="1">
    <source>
        <dbReference type="ARBA" id="ARBA00022977"/>
    </source>
</evidence>
<feature type="binding site" evidence="2">
    <location>
        <position position="40"/>
    </location>
    <ligand>
        <name>substrate</name>
    </ligand>
</feature>
<comment type="miscellaneous">
    <text evidence="2">Reaction mechanism of ThiL seems to utilize a direct, inline transfer of the gamma-phosphate of ATP to TMP rather than a phosphorylated enzyme intermediate.</text>
</comment>
<dbReference type="InterPro" id="IPR036676">
    <property type="entry name" value="PurM-like_C_sf"/>
</dbReference>
<dbReference type="InterPro" id="IPR006283">
    <property type="entry name" value="ThiL-like"/>
</dbReference>
<dbReference type="RefSeq" id="WP_013460431.1">
    <property type="nucleotide sequence ID" value="NC_014762.1"/>
</dbReference>
<dbReference type="EMBL" id="CP002355">
    <property type="protein sequence ID" value="ADR34234.1"/>
    <property type="molecule type" value="Genomic_DNA"/>
</dbReference>
<dbReference type="CDD" id="cd02194">
    <property type="entry name" value="ThiL"/>
    <property type="match status" value="1"/>
</dbReference>
<keyword evidence="2" id="KW-0479">Metal-binding</keyword>
<keyword evidence="1 2" id="KW-0784">Thiamine biosynthesis</keyword>
<organism evidence="4 5">
    <name type="scientific">Sulfuricurvum kujiense (strain ATCC BAA-921 / DSM 16994 / JCM 11577 / YK-1)</name>
    <dbReference type="NCBI Taxonomy" id="709032"/>
    <lineage>
        <taxon>Bacteria</taxon>
        <taxon>Pseudomonadati</taxon>
        <taxon>Campylobacterota</taxon>
        <taxon>Epsilonproteobacteria</taxon>
        <taxon>Campylobacterales</taxon>
        <taxon>Sulfurimonadaceae</taxon>
        <taxon>Sulfuricurvum</taxon>
    </lineage>
</organism>
<evidence type="ECO:0000256" key="2">
    <source>
        <dbReference type="HAMAP-Rule" id="MF_02128"/>
    </source>
</evidence>
<dbReference type="eggNOG" id="COG0611">
    <property type="taxonomic scope" value="Bacteria"/>
</dbReference>
<protein>
    <recommendedName>
        <fullName evidence="2">Thiamine-monophosphate kinase</fullName>
        <shortName evidence="2">TMP kinase</shortName>
        <shortName evidence="2">Thiamine-phosphate kinase</shortName>
        <ecNumber evidence="2">2.7.4.16</ecNumber>
    </recommendedName>
</protein>
<comment type="pathway">
    <text evidence="2">Cofactor biosynthesis; thiamine diphosphate biosynthesis; thiamine diphosphate from thiamine phosphate: step 1/1.</text>
</comment>
<dbReference type="GO" id="GO:0005524">
    <property type="term" value="F:ATP binding"/>
    <property type="evidence" value="ECO:0007669"/>
    <property type="project" value="UniProtKB-UniRule"/>
</dbReference>
<comment type="caution">
    <text evidence="2">Lacks conserved residue(s) required for the propagation of feature annotation.</text>
</comment>
<feature type="binding site" evidence="2">
    <location>
        <position position="31"/>
    </location>
    <ligand>
        <name>Mg(2+)</name>
        <dbReference type="ChEBI" id="CHEBI:18420"/>
        <label>4</label>
    </ligand>
</feature>
<feature type="binding site" evidence="2">
    <location>
        <position position="21"/>
    </location>
    <ligand>
        <name>Mg(2+)</name>
        <dbReference type="ChEBI" id="CHEBI:18420"/>
        <label>4</label>
    </ligand>
</feature>
<dbReference type="Gene3D" id="3.90.650.10">
    <property type="entry name" value="PurM-like C-terminal domain"/>
    <property type="match status" value="1"/>
</dbReference>
<feature type="binding site" evidence="2">
    <location>
        <position position="194"/>
    </location>
    <ligand>
        <name>ATP</name>
        <dbReference type="ChEBI" id="CHEBI:30616"/>
    </ligand>
</feature>
<keyword evidence="2" id="KW-0808">Transferase</keyword>
<proteinExistence type="inferred from homology"/>
<feature type="binding site" evidence="2">
    <location>
        <position position="62"/>
    </location>
    <ligand>
        <name>Mg(2+)</name>
        <dbReference type="ChEBI" id="CHEBI:18420"/>
        <label>2</label>
    </ligand>
</feature>
<feature type="binding site" evidence="2">
    <location>
        <position position="21"/>
    </location>
    <ligand>
        <name>Mg(2+)</name>
        <dbReference type="ChEBI" id="CHEBI:18420"/>
        <label>3</label>
    </ligand>
</feature>
<feature type="binding site" evidence="2">
    <location>
        <position position="192"/>
    </location>
    <ligand>
        <name>Mg(2+)</name>
        <dbReference type="ChEBI" id="CHEBI:18420"/>
        <label>3</label>
    </ligand>
</feature>
<keyword evidence="5" id="KW-1185">Reference proteome</keyword>
<feature type="binding site" evidence="2">
    <location>
        <position position="110"/>
    </location>
    <ligand>
        <name>Mg(2+)</name>
        <dbReference type="ChEBI" id="CHEBI:18420"/>
        <label>1</label>
    </ligand>
</feature>
<dbReference type="PANTHER" id="PTHR30270:SF0">
    <property type="entry name" value="THIAMINE-MONOPHOSPHATE KINASE"/>
    <property type="match status" value="1"/>
</dbReference>
<name>E4U048_SULKY</name>
<feature type="binding site" evidence="2">
    <location>
        <begin position="109"/>
        <end position="110"/>
    </location>
    <ligand>
        <name>ATP</name>
        <dbReference type="ChEBI" id="CHEBI:30616"/>
    </ligand>
</feature>
<accession>E4U048</accession>
<dbReference type="STRING" id="709032.Sulku_1573"/>
<dbReference type="GO" id="GO:0009030">
    <property type="term" value="F:thiamine-phosphate kinase activity"/>
    <property type="evidence" value="ECO:0007669"/>
    <property type="project" value="UniProtKB-UniRule"/>
</dbReference>
<dbReference type="Pfam" id="PF00586">
    <property type="entry name" value="AIRS"/>
    <property type="match status" value="1"/>
</dbReference>
<dbReference type="KEGG" id="sku:Sulku_1573"/>
<dbReference type="GO" id="GO:0000287">
    <property type="term" value="F:magnesium ion binding"/>
    <property type="evidence" value="ECO:0007669"/>
    <property type="project" value="UniProtKB-UniRule"/>
</dbReference>
<dbReference type="UniPathway" id="UPA00060">
    <property type="reaction ID" value="UER00142"/>
</dbReference>
<dbReference type="Gene3D" id="3.30.1330.10">
    <property type="entry name" value="PurM-like, N-terminal domain"/>
    <property type="match status" value="1"/>
</dbReference>
<evidence type="ECO:0000313" key="5">
    <source>
        <dbReference type="Proteomes" id="UP000008721"/>
    </source>
</evidence>
<gene>
    <name evidence="2" type="primary">thiL</name>
    <name evidence="4" type="ordered locus">Sulku_1573</name>
</gene>
<dbReference type="SUPFAM" id="SSF55326">
    <property type="entry name" value="PurM N-terminal domain-like"/>
    <property type="match status" value="1"/>
</dbReference>
<dbReference type="EC" id="2.7.4.16" evidence="2"/>
<dbReference type="HOGENOM" id="CLU_046964_1_2_7"/>
<feature type="binding site" evidence="2">
    <location>
        <position position="33"/>
    </location>
    <ligand>
        <name>Mg(2+)</name>
        <dbReference type="ChEBI" id="CHEBI:18420"/>
        <label>2</label>
    </ligand>
</feature>
<keyword evidence="2" id="KW-0547">Nucleotide-binding</keyword>
<dbReference type="GO" id="GO:0009228">
    <property type="term" value="P:thiamine biosynthetic process"/>
    <property type="evidence" value="ECO:0007669"/>
    <property type="project" value="UniProtKB-KW"/>
</dbReference>
<feature type="binding site" evidence="2">
    <location>
        <position position="227"/>
    </location>
    <ligand>
        <name>substrate</name>
    </ligand>
</feature>
<comment type="catalytic activity">
    <reaction evidence="2">
        <text>thiamine phosphate + ATP = thiamine diphosphate + ADP</text>
        <dbReference type="Rhea" id="RHEA:15913"/>
        <dbReference type="ChEBI" id="CHEBI:30616"/>
        <dbReference type="ChEBI" id="CHEBI:37575"/>
        <dbReference type="ChEBI" id="CHEBI:58937"/>
        <dbReference type="ChEBI" id="CHEBI:456216"/>
        <dbReference type="EC" id="2.7.4.16"/>
    </reaction>
</comment>
<feature type="binding site" evidence="2">
    <location>
        <position position="62"/>
    </location>
    <ligand>
        <name>Mg(2+)</name>
        <dbReference type="ChEBI" id="CHEBI:18420"/>
        <label>3</label>
    </ligand>
</feature>
<dbReference type="AlphaFoldDB" id="E4U048"/>
<comment type="function">
    <text evidence="2">Catalyzes the ATP-dependent phosphorylation of thiamine-monophosphate (TMP) to form thiamine-pyrophosphate (TPP), the active form of vitamin B1.</text>
</comment>
<feature type="binding site" evidence="2">
    <location>
        <position position="62"/>
    </location>
    <ligand>
        <name>Mg(2+)</name>
        <dbReference type="ChEBI" id="CHEBI:18420"/>
        <label>4</label>
    </ligand>
</feature>
<keyword evidence="2 4" id="KW-0418">Kinase</keyword>
<dbReference type="OrthoDB" id="9802811at2"/>
<keyword evidence="2" id="KW-0067">ATP-binding</keyword>
<dbReference type="HAMAP" id="MF_02128">
    <property type="entry name" value="TMP_kinase"/>
    <property type="match status" value="1"/>
</dbReference>
<reference evidence="4 5" key="1">
    <citation type="journal article" date="2012" name="Stand. Genomic Sci.">
        <title>Complete genome sequence of the sulfur compounds oxidizing chemolithoautotroph Sulfuricurvum kujiense type strain (YK-1(T)).</title>
        <authorList>
            <person name="Han C."/>
            <person name="Kotsyurbenko O."/>
            <person name="Chertkov O."/>
            <person name="Held B."/>
            <person name="Lapidus A."/>
            <person name="Nolan M."/>
            <person name="Lucas S."/>
            <person name="Hammon N."/>
            <person name="Deshpande S."/>
            <person name="Cheng J.F."/>
            <person name="Tapia R."/>
            <person name="Goodwin L.A."/>
            <person name="Pitluck S."/>
            <person name="Liolios K."/>
            <person name="Pagani I."/>
            <person name="Ivanova N."/>
            <person name="Mavromatis K."/>
            <person name="Mikhailova N."/>
            <person name="Pati A."/>
            <person name="Chen A."/>
            <person name="Palaniappan K."/>
            <person name="Land M."/>
            <person name="Hauser L."/>
            <person name="Chang Y.J."/>
            <person name="Jeffries C.D."/>
            <person name="Brambilla E.M."/>
            <person name="Rohde M."/>
            <person name="Spring S."/>
            <person name="Sikorski J."/>
            <person name="Goker M."/>
            <person name="Woyke T."/>
            <person name="Bristow J."/>
            <person name="Eisen J.A."/>
            <person name="Markowitz V."/>
            <person name="Hugenholtz P."/>
            <person name="Kyrpides N.C."/>
            <person name="Klenk H.P."/>
            <person name="Detter J.C."/>
        </authorList>
    </citation>
    <scope>NUCLEOTIDE SEQUENCE [LARGE SCALE GENOMIC DNA]</scope>
    <source>
        <strain evidence="5">ATCC BAA-921 / DSM 16994 / JCM 11577 / YK-1</strain>
    </source>
</reference>
<dbReference type="Proteomes" id="UP000008721">
    <property type="component" value="Chromosome"/>
</dbReference>
<dbReference type="SUPFAM" id="SSF56042">
    <property type="entry name" value="PurM C-terminal domain-like"/>
    <property type="match status" value="1"/>
</dbReference>
<dbReference type="PANTHER" id="PTHR30270">
    <property type="entry name" value="THIAMINE-MONOPHOSPHATE KINASE"/>
    <property type="match status" value="1"/>
</dbReference>
<dbReference type="NCBIfam" id="NF004354">
    <property type="entry name" value="PRK05731.2-3"/>
    <property type="match status" value="1"/>
</dbReference>
<feature type="binding site" evidence="2">
    <location>
        <position position="133"/>
    </location>
    <ligand>
        <name>ATP</name>
        <dbReference type="ChEBI" id="CHEBI:30616"/>
    </ligand>
</feature>
<comment type="similarity">
    <text evidence="2">Belongs to the thiamine-monophosphate kinase family.</text>
</comment>
<evidence type="ECO:0000259" key="3">
    <source>
        <dbReference type="Pfam" id="PF00586"/>
    </source>
</evidence>